<dbReference type="Gene3D" id="3.90.1800.10">
    <property type="entry name" value="RNA polymerase alpha subunit dimerisation domain"/>
    <property type="match status" value="1"/>
</dbReference>
<comment type="similarity">
    <text evidence="6 7">Belongs to the RNA polymerase beta chain family.</text>
</comment>
<comment type="subunit">
    <text evidence="6 8">The RNAP catalytic core consists of 2 alpha, 1 beta, 1 beta' and 1 omega subunit. When a sigma factor is associated with the core the holoenzyme is formed, which can initiate transcription.</text>
</comment>
<proteinExistence type="inferred from homology"/>
<keyword evidence="9" id="KW-0175">Coiled coil</keyword>
<dbReference type="Gene3D" id="3.90.1100.10">
    <property type="match status" value="4"/>
</dbReference>
<feature type="domain" description="DNA-directed RNA polymerase beta subunit external 1" evidence="15">
    <location>
        <begin position="721"/>
        <end position="772"/>
    </location>
</feature>
<dbReference type="InterPro" id="IPR010243">
    <property type="entry name" value="RNA_pol_bsu_bac"/>
</dbReference>
<keyword evidence="4 6" id="KW-0804">Transcription</keyword>
<reference evidence="16" key="2">
    <citation type="submission" date="2020-09" db="EMBL/GenBank/DDBJ databases">
        <authorList>
            <person name="Sun Q."/>
            <person name="Zhou Y."/>
        </authorList>
    </citation>
    <scope>NUCLEOTIDE SEQUENCE</scope>
    <source>
        <strain evidence="16">CGMCC 1.12997</strain>
    </source>
</reference>
<feature type="domain" description="RNA polymerase Rpb2" evidence="11">
    <location>
        <begin position="1404"/>
        <end position="1479"/>
    </location>
</feature>
<dbReference type="CDD" id="cd00653">
    <property type="entry name" value="RNA_pol_B_RPB2"/>
    <property type="match status" value="1"/>
</dbReference>
<evidence type="ECO:0000259" key="14">
    <source>
        <dbReference type="Pfam" id="PF04565"/>
    </source>
</evidence>
<dbReference type="SUPFAM" id="SSF64484">
    <property type="entry name" value="beta and beta-prime subunits of DNA dependent RNA-polymerase"/>
    <property type="match status" value="1"/>
</dbReference>
<dbReference type="Gene3D" id="3.90.1110.10">
    <property type="entry name" value="RNA polymerase Rpb2, domain 2"/>
    <property type="match status" value="2"/>
</dbReference>
<dbReference type="NCBIfam" id="NF001616">
    <property type="entry name" value="PRK00405.1"/>
    <property type="match status" value="1"/>
</dbReference>
<dbReference type="InterPro" id="IPR007121">
    <property type="entry name" value="RNA_pol_bsu_CS"/>
</dbReference>
<evidence type="ECO:0000256" key="5">
    <source>
        <dbReference type="ARBA" id="ARBA00048552"/>
    </source>
</evidence>
<dbReference type="EMBL" id="BMGT01000003">
    <property type="protein sequence ID" value="GGG79809.1"/>
    <property type="molecule type" value="Genomic_DNA"/>
</dbReference>
<evidence type="ECO:0000256" key="2">
    <source>
        <dbReference type="ARBA" id="ARBA00022679"/>
    </source>
</evidence>
<keyword evidence="3 6" id="KW-0548">Nucleotidyltransferase</keyword>
<evidence type="ECO:0000259" key="12">
    <source>
        <dbReference type="Pfam" id="PF04561"/>
    </source>
</evidence>
<dbReference type="Pfam" id="PF04561">
    <property type="entry name" value="RNA_pol_Rpb2_2"/>
    <property type="match status" value="2"/>
</dbReference>
<keyword evidence="2 6" id="KW-0808">Transferase</keyword>
<dbReference type="InterPro" id="IPR007642">
    <property type="entry name" value="RNA_pol_Rpb2_2"/>
</dbReference>
<dbReference type="Pfam" id="PF04563">
    <property type="entry name" value="RNA_pol_Rpb2_1"/>
    <property type="match status" value="1"/>
</dbReference>
<evidence type="ECO:0000256" key="9">
    <source>
        <dbReference type="SAM" id="Coils"/>
    </source>
</evidence>
<dbReference type="InterPro" id="IPR007645">
    <property type="entry name" value="RNA_pol_Rpb2_3"/>
</dbReference>
<reference evidence="16" key="1">
    <citation type="journal article" date="2014" name="Int. J. Syst. Evol. Microbiol.">
        <title>Complete genome sequence of Corynebacterium casei LMG S-19264T (=DSM 44701T), isolated from a smear-ripened cheese.</title>
        <authorList>
            <consortium name="US DOE Joint Genome Institute (JGI-PGF)"/>
            <person name="Walter F."/>
            <person name="Albersmeier A."/>
            <person name="Kalinowski J."/>
            <person name="Ruckert C."/>
        </authorList>
    </citation>
    <scope>NUCLEOTIDE SEQUENCE</scope>
    <source>
        <strain evidence="16">CGMCC 1.12997</strain>
    </source>
</reference>
<evidence type="ECO:0000256" key="8">
    <source>
        <dbReference type="RuleBase" id="RU363031"/>
    </source>
</evidence>
<evidence type="ECO:0000313" key="16">
    <source>
        <dbReference type="EMBL" id="GGG79809.1"/>
    </source>
</evidence>
<evidence type="ECO:0000256" key="4">
    <source>
        <dbReference type="ARBA" id="ARBA00023163"/>
    </source>
</evidence>
<dbReference type="FunFam" id="3.90.1800.10:FF:000001">
    <property type="entry name" value="DNA-directed RNA polymerase subunit beta"/>
    <property type="match status" value="1"/>
</dbReference>
<dbReference type="InterPro" id="IPR007644">
    <property type="entry name" value="RNA_pol_bsu_protrusion"/>
</dbReference>
<gene>
    <name evidence="6 16" type="primary">rpoB</name>
    <name evidence="16" type="ORF">GCM10011585_23890</name>
</gene>
<feature type="domain" description="RNA polymerase Rpb2" evidence="12">
    <location>
        <begin position="419"/>
        <end position="527"/>
    </location>
</feature>
<evidence type="ECO:0000256" key="3">
    <source>
        <dbReference type="ARBA" id="ARBA00022695"/>
    </source>
</evidence>
<dbReference type="InterPro" id="IPR014724">
    <property type="entry name" value="RNA_pol_RPB2_OB-fold"/>
</dbReference>
<protein>
    <recommendedName>
        <fullName evidence="6 8">DNA-directed RNA polymerase subunit beta</fullName>
        <shortName evidence="6">RNAP subunit beta</shortName>
        <ecNumber evidence="6 8">2.7.7.6</ecNumber>
    </recommendedName>
    <alternativeName>
        <fullName evidence="6">RNA polymerase subunit beta</fullName>
    </alternativeName>
    <alternativeName>
        <fullName evidence="6">Transcriptase subunit beta</fullName>
    </alternativeName>
</protein>
<dbReference type="Gene3D" id="2.30.150.10">
    <property type="entry name" value="DNA-directed RNA polymerase, beta subunit, external 1 domain"/>
    <property type="match status" value="2"/>
</dbReference>
<sequence>MSGQSNNSEMRAIRSRLDFSKIPTAIQIPNLIEVQRRSYERFLQMDKLPQEREDNGLQSVFTSVFPITDFRNVSELEFVDFSIGNWECKCGYLKGLNHLRTACSHCGHMVITDPFHPGDVLCNFCGTYNKNTPDFCTKCGDPVGLQLKYDQAECEERGMTYSAPLKVTIRLKIYDKDPETGVKSLRDMKEQEVFFGDIPLMSQNGTFIVNGTERVIVSQLHRSPGVFFETANNRTYFLGKIIPYRGSWVEFEYDQKNTLYVRIDRKRKFLGTIFLRALGLRTDEEILKTFYTVDTINVKEGKLSWKVAPEGTPTNLQGTRPAAAITVKGEEIAPATRKISAHSLKGLRSHKIEQVEVETSEFDGAMTASDVVDLSTGELLYEANQELTADKLHKILQSGVTSFEVFFPERDDVGNIITNTLRRDSVRKPEEALIEIYRKLRPGDPPTLDTATALFEGMFFDPRKYDFSRVGRLKFNIKLYENQDATGLDNRTLTPEDFYGTIRYLLKLRKNIGVVDDIDHLGNRRVRAVGELMENQFRIGLVRMERAIKEKMSVYQEMSTAMPHDLINAKPVMAAIREFFGSSQLSQFMDQTNPLSEITHKRRLSALGPGGLSRERAGFEVRDVHPTHYGRICPIETPEGPNIGLISSLSCFARINEYGFIESPYRRVKDGKALDFVSVVNAGESGLRQGDYLEIGEARKLNEQLKKDKKRTMDLAPFSFYLSAWEEDRHTIAQANIELDEHLNIVQDIVDARRQGNFVLVNKAEVDYVDVSPKQLVSVAASLVPFLEHDDANRALMGANMQRQSVPLLVAEAPFVGTGMEGVTARDSGAVILAKRNGIIDSVDSERIIVRVEGEHHPTQLSREVGSDIYQLTKFKRSNQNTCINQKPIVRKGDRVVKGQVIADGPCTEQGELGLGRNVLVAFMPWRGYNFEDAILISEKLVREDYYTSIHIEEFEIEARDTKLGPEEITRDIPNVSEHALRDLDESGIIRIGAKISHNDILVGKVTPKGETQLTPEEKLLRAIFGEKAGDVRDASLTCPPGIEGTVVDVRIFSRKGQEKDERAKQIEQEQIEKLERNLADEIRILTDERLKRLEAILGAKEVLADLHDERTNKKLLNKGDILDRDTIELISTRNLKRIRYADKDPRVNEQIDEIEEMTSRQIDVLRKITNEKIGKMSKGDELSPGVIKMVKVYIAMKRKLSVGDKMAGRHGNKGVIARILPEEDMPYLPDGTPVEIVLNPLGVPSRMNVGQILETHLGWAAHELGKQVAEIAATHTEASEVRELFKARFANTAALNQLLDLDDEQTLRVAAGMKRGIWFGTAVFDGAREGEIKALLKAAGLPSSGKSLLHDGMTGDEFEQPATVGYIYMLKLSHLVDDKIHARSIGPYSLITQQPLGGKAQFGGQRFGEMEVWALEAYGAAYILQELLTAKSDDVFGRTKIYEAIVKGEAAIEPGVPESFNVLIRELQSLCLDVELIKQSDQKKLPVPEIAAAD</sequence>
<dbReference type="Pfam" id="PF00562">
    <property type="entry name" value="RNA_pol_Rpb2_6"/>
    <property type="match status" value="1"/>
</dbReference>
<dbReference type="InterPro" id="IPR019462">
    <property type="entry name" value="DNA-dir_RNA_pol_bsu_external_1"/>
</dbReference>
<dbReference type="InterPro" id="IPR042107">
    <property type="entry name" value="DNA-dir_RNA_pol_bsu_ext_1_sf"/>
</dbReference>
<dbReference type="Gene3D" id="2.40.270.10">
    <property type="entry name" value="DNA-directed RNA polymerase, subunit 2, domain 6"/>
    <property type="match status" value="2"/>
</dbReference>
<feature type="domain" description="RNA polymerase beta subunit protrusion" evidence="13">
    <location>
        <begin position="152"/>
        <end position="572"/>
    </location>
</feature>
<dbReference type="PANTHER" id="PTHR20856">
    <property type="entry name" value="DNA-DIRECTED RNA POLYMERASE I SUBUNIT 2"/>
    <property type="match status" value="1"/>
</dbReference>
<dbReference type="GO" id="GO:0000428">
    <property type="term" value="C:DNA-directed RNA polymerase complex"/>
    <property type="evidence" value="ECO:0007669"/>
    <property type="project" value="UniProtKB-KW"/>
</dbReference>
<name>A0A917HJ44_9BACT</name>
<dbReference type="HAMAP" id="MF_01321">
    <property type="entry name" value="RNApol_bact_RpoB"/>
    <property type="match status" value="1"/>
</dbReference>
<accession>A0A917HJ44</accession>
<evidence type="ECO:0000256" key="6">
    <source>
        <dbReference type="HAMAP-Rule" id="MF_01321"/>
    </source>
</evidence>
<dbReference type="Pfam" id="PF10385">
    <property type="entry name" value="RNA_pol_Rpb2_45"/>
    <property type="match status" value="1"/>
</dbReference>
<dbReference type="Pfam" id="PF04560">
    <property type="entry name" value="RNA_pol_Rpb2_7"/>
    <property type="match status" value="1"/>
</dbReference>
<keyword evidence="17" id="KW-1185">Reference proteome</keyword>
<dbReference type="PROSITE" id="PS01166">
    <property type="entry name" value="RNA_POL_BETA"/>
    <property type="match status" value="1"/>
</dbReference>
<dbReference type="GO" id="GO:0006351">
    <property type="term" value="P:DNA-templated transcription"/>
    <property type="evidence" value="ECO:0007669"/>
    <property type="project" value="UniProtKB-UniRule"/>
</dbReference>
<keyword evidence="1 6" id="KW-0240">DNA-directed RNA polymerase</keyword>
<feature type="domain" description="DNA-directed RNA polymerase subunit 2 hybrid-binding" evidence="10">
    <location>
        <begin position="834"/>
        <end position="1402"/>
    </location>
</feature>
<evidence type="ECO:0000259" key="13">
    <source>
        <dbReference type="Pfam" id="PF04563"/>
    </source>
</evidence>
<dbReference type="RefSeq" id="WP_188554459.1">
    <property type="nucleotide sequence ID" value="NZ_BMGT01000003.1"/>
</dbReference>
<dbReference type="GO" id="GO:0032549">
    <property type="term" value="F:ribonucleoside binding"/>
    <property type="evidence" value="ECO:0007669"/>
    <property type="project" value="InterPro"/>
</dbReference>
<dbReference type="Gene3D" id="2.40.50.100">
    <property type="match status" value="1"/>
</dbReference>
<dbReference type="InterPro" id="IPR037034">
    <property type="entry name" value="RNA_pol_Rpb2_2_sf"/>
</dbReference>
<organism evidence="16 17">
    <name type="scientific">Edaphobacter dinghuensis</name>
    <dbReference type="NCBI Taxonomy" id="1560005"/>
    <lineage>
        <taxon>Bacteria</taxon>
        <taxon>Pseudomonadati</taxon>
        <taxon>Acidobacteriota</taxon>
        <taxon>Terriglobia</taxon>
        <taxon>Terriglobales</taxon>
        <taxon>Acidobacteriaceae</taxon>
        <taxon>Edaphobacter</taxon>
    </lineage>
</organism>
<dbReference type="Proteomes" id="UP000647241">
    <property type="component" value="Unassembled WGS sequence"/>
</dbReference>
<dbReference type="Gene3D" id="2.40.50.150">
    <property type="match status" value="1"/>
</dbReference>
<feature type="domain" description="RNA polymerase Rpb2" evidence="12">
    <location>
        <begin position="229"/>
        <end position="288"/>
    </location>
</feature>
<dbReference type="InterPro" id="IPR037033">
    <property type="entry name" value="DNA-dir_RNAP_su2_hyb_sf"/>
</dbReference>
<feature type="domain" description="RNA polymerase Rpb2" evidence="14">
    <location>
        <begin position="587"/>
        <end position="655"/>
    </location>
</feature>
<dbReference type="InterPro" id="IPR007120">
    <property type="entry name" value="DNA-dir_RNAP_su2_dom"/>
</dbReference>
<comment type="function">
    <text evidence="6 8">DNA-dependent RNA polymerase catalyzes the transcription of DNA into RNA using the four ribonucleoside triphosphates as substrates.</text>
</comment>
<evidence type="ECO:0000259" key="10">
    <source>
        <dbReference type="Pfam" id="PF00562"/>
    </source>
</evidence>
<feature type="coiled-coil region" evidence="9">
    <location>
        <begin position="1058"/>
        <end position="1092"/>
    </location>
</feature>
<dbReference type="Pfam" id="PF04565">
    <property type="entry name" value="RNA_pol_Rpb2_3"/>
    <property type="match status" value="1"/>
</dbReference>
<evidence type="ECO:0000259" key="11">
    <source>
        <dbReference type="Pfam" id="PF04560"/>
    </source>
</evidence>
<comment type="caution">
    <text evidence="16">The sequence shown here is derived from an EMBL/GenBank/DDBJ whole genome shotgun (WGS) entry which is preliminary data.</text>
</comment>
<evidence type="ECO:0000256" key="1">
    <source>
        <dbReference type="ARBA" id="ARBA00022478"/>
    </source>
</evidence>
<dbReference type="EC" id="2.7.7.6" evidence="6 8"/>
<dbReference type="InterPro" id="IPR015712">
    <property type="entry name" value="DNA-dir_RNA_pol_su2"/>
</dbReference>
<dbReference type="NCBIfam" id="TIGR02013">
    <property type="entry name" value="rpoB"/>
    <property type="match status" value="1"/>
</dbReference>
<evidence type="ECO:0000313" key="17">
    <source>
        <dbReference type="Proteomes" id="UP000647241"/>
    </source>
</evidence>
<comment type="catalytic activity">
    <reaction evidence="5 6 8">
        <text>RNA(n) + a ribonucleoside 5'-triphosphate = RNA(n+1) + diphosphate</text>
        <dbReference type="Rhea" id="RHEA:21248"/>
        <dbReference type="Rhea" id="RHEA-COMP:14527"/>
        <dbReference type="Rhea" id="RHEA-COMP:17342"/>
        <dbReference type="ChEBI" id="CHEBI:33019"/>
        <dbReference type="ChEBI" id="CHEBI:61557"/>
        <dbReference type="ChEBI" id="CHEBI:140395"/>
        <dbReference type="EC" id="2.7.7.6"/>
    </reaction>
</comment>
<dbReference type="InterPro" id="IPR007641">
    <property type="entry name" value="RNA_pol_Rpb2_7"/>
</dbReference>
<dbReference type="GO" id="GO:0003899">
    <property type="term" value="F:DNA-directed RNA polymerase activity"/>
    <property type="evidence" value="ECO:0007669"/>
    <property type="project" value="UniProtKB-UniRule"/>
</dbReference>
<dbReference type="GO" id="GO:0003677">
    <property type="term" value="F:DNA binding"/>
    <property type="evidence" value="ECO:0007669"/>
    <property type="project" value="UniProtKB-UniRule"/>
</dbReference>
<evidence type="ECO:0000259" key="15">
    <source>
        <dbReference type="Pfam" id="PF10385"/>
    </source>
</evidence>
<evidence type="ECO:0000256" key="7">
    <source>
        <dbReference type="RuleBase" id="RU000434"/>
    </source>
</evidence>